<gene>
    <name evidence="11" type="ORF">GII30_18035</name>
</gene>
<dbReference type="EMBL" id="CP045810">
    <property type="protein sequence ID" value="QHN40799.1"/>
    <property type="molecule type" value="Genomic_DNA"/>
</dbReference>
<evidence type="ECO:0000256" key="6">
    <source>
        <dbReference type="ARBA" id="ARBA00022967"/>
    </source>
</evidence>
<feature type="compositionally biased region" description="Basic and acidic residues" evidence="10">
    <location>
        <begin position="1"/>
        <end position="13"/>
    </location>
</feature>
<dbReference type="FunFam" id="3.40.50.300:FF:000589">
    <property type="entry name" value="ABC transporter, ATP-binding subunit"/>
    <property type="match status" value="1"/>
</dbReference>
<keyword evidence="8" id="KW-0046">Antibiotic resistance</keyword>
<dbReference type="GO" id="GO:0046677">
    <property type="term" value="P:response to antibiotic"/>
    <property type="evidence" value="ECO:0007669"/>
    <property type="project" value="UniProtKB-KW"/>
</dbReference>
<evidence type="ECO:0000256" key="10">
    <source>
        <dbReference type="SAM" id="MobiDB-lite"/>
    </source>
</evidence>
<dbReference type="NCBIfam" id="TIGR01188">
    <property type="entry name" value="drrA"/>
    <property type="match status" value="1"/>
</dbReference>
<dbReference type="RefSeq" id="WP_005193603.1">
    <property type="nucleotide sequence ID" value="NZ_CP045804.1"/>
</dbReference>
<dbReference type="SUPFAM" id="SSF52540">
    <property type="entry name" value="P-loop containing nucleoside triphosphate hydrolases"/>
    <property type="match status" value="1"/>
</dbReference>
<dbReference type="InterPro" id="IPR027417">
    <property type="entry name" value="P-loop_NTPase"/>
</dbReference>
<reference evidence="11" key="1">
    <citation type="journal article" date="2021" name="Nat. Microbiol.">
        <title>Cocultivation of an ultrasmall environmental parasitic bacterium with lytic ability against bacteria associated with wastewater foams.</title>
        <authorList>
            <person name="Batinovic S."/>
            <person name="Rose J.J.A."/>
            <person name="Ratcliffe J."/>
            <person name="Seviour R.J."/>
            <person name="Petrovski S."/>
        </authorList>
    </citation>
    <scope>NUCLEOTIDE SEQUENCE</scope>
    <source>
        <strain evidence="11">CON44</strain>
    </source>
</reference>
<dbReference type="InterPro" id="IPR005894">
    <property type="entry name" value="DrrA"/>
</dbReference>
<keyword evidence="6" id="KW-1278">Translocase</keyword>
<dbReference type="AlphaFoldDB" id="A0A857LR82"/>
<organism evidence="11">
    <name type="scientific">Gordonia amarae</name>
    <dbReference type="NCBI Taxonomy" id="36821"/>
    <lineage>
        <taxon>Bacteria</taxon>
        <taxon>Bacillati</taxon>
        <taxon>Actinomycetota</taxon>
        <taxon>Actinomycetes</taxon>
        <taxon>Mycobacteriales</taxon>
        <taxon>Gordoniaceae</taxon>
        <taxon>Gordonia</taxon>
    </lineage>
</organism>
<dbReference type="PANTHER" id="PTHR42711:SF19">
    <property type="entry name" value="DOXORUBICIN RESISTANCE ATP-BINDING PROTEIN DRRA"/>
    <property type="match status" value="1"/>
</dbReference>
<keyword evidence="2" id="KW-0813">Transport</keyword>
<evidence type="ECO:0000256" key="7">
    <source>
        <dbReference type="ARBA" id="ARBA00023136"/>
    </source>
</evidence>
<evidence type="ECO:0000256" key="5">
    <source>
        <dbReference type="ARBA" id="ARBA00022840"/>
    </source>
</evidence>
<comment type="subcellular location">
    <subcellularLocation>
        <location evidence="1">Cell membrane</location>
        <topology evidence="1">Peripheral membrane protein</topology>
        <orientation evidence="1">Cytoplasmic side</orientation>
    </subcellularLocation>
</comment>
<evidence type="ECO:0000313" key="11">
    <source>
        <dbReference type="EMBL" id="QHN40799.1"/>
    </source>
</evidence>
<keyword evidence="3" id="KW-1003">Cell membrane</keyword>
<dbReference type="GO" id="GO:0016887">
    <property type="term" value="F:ATP hydrolysis activity"/>
    <property type="evidence" value="ECO:0007669"/>
    <property type="project" value="InterPro"/>
</dbReference>
<proteinExistence type="inferred from homology"/>
<keyword evidence="4" id="KW-0547">Nucleotide-binding</keyword>
<dbReference type="GO" id="GO:0005524">
    <property type="term" value="F:ATP binding"/>
    <property type="evidence" value="ECO:0007669"/>
    <property type="project" value="UniProtKB-KW"/>
</dbReference>
<comment type="similarity">
    <text evidence="9">Belongs to the ABC transporter superfamily. Drug exporter-1 (DrugE1) (TC 3.A.1.105) family.</text>
</comment>
<dbReference type="InterPro" id="IPR050763">
    <property type="entry name" value="ABC_transporter_ATP-binding"/>
</dbReference>
<evidence type="ECO:0000256" key="1">
    <source>
        <dbReference type="ARBA" id="ARBA00004413"/>
    </source>
</evidence>
<evidence type="ECO:0000256" key="8">
    <source>
        <dbReference type="ARBA" id="ARBA00023251"/>
    </source>
</evidence>
<evidence type="ECO:0000256" key="3">
    <source>
        <dbReference type="ARBA" id="ARBA00022475"/>
    </source>
</evidence>
<dbReference type="GO" id="GO:0043215">
    <property type="term" value="P:daunorubicin transport"/>
    <property type="evidence" value="ECO:0007669"/>
    <property type="project" value="InterPro"/>
</dbReference>
<dbReference type="Pfam" id="PF00005">
    <property type="entry name" value="ABC_tran"/>
    <property type="match status" value="1"/>
</dbReference>
<dbReference type="GO" id="GO:1900753">
    <property type="term" value="P:doxorubicin transport"/>
    <property type="evidence" value="ECO:0007669"/>
    <property type="project" value="InterPro"/>
</dbReference>
<dbReference type="GO" id="GO:0055085">
    <property type="term" value="P:transmembrane transport"/>
    <property type="evidence" value="ECO:0007669"/>
    <property type="project" value="UniProtKB-ARBA"/>
</dbReference>
<protein>
    <submittedName>
        <fullName evidence="11">ATP-binding cassette domain-containing protein</fullName>
    </submittedName>
</protein>
<feature type="region of interest" description="Disordered" evidence="10">
    <location>
        <begin position="1"/>
        <end position="66"/>
    </location>
</feature>
<keyword evidence="7" id="KW-0472">Membrane</keyword>
<dbReference type="InterPro" id="IPR017871">
    <property type="entry name" value="ABC_transporter-like_CS"/>
</dbReference>
<dbReference type="PANTHER" id="PTHR42711">
    <property type="entry name" value="ABC TRANSPORTER ATP-BINDING PROTEIN"/>
    <property type="match status" value="1"/>
</dbReference>
<evidence type="ECO:0000256" key="2">
    <source>
        <dbReference type="ARBA" id="ARBA00022448"/>
    </source>
</evidence>
<dbReference type="InterPro" id="IPR003439">
    <property type="entry name" value="ABC_transporter-like_ATP-bd"/>
</dbReference>
<evidence type="ECO:0000256" key="9">
    <source>
        <dbReference type="ARBA" id="ARBA00049985"/>
    </source>
</evidence>
<dbReference type="InterPro" id="IPR003593">
    <property type="entry name" value="AAA+_ATPase"/>
</dbReference>
<sequence length="432" mass="45979">MTHADRPARDREGAFASRTGDGRSPATHRSDGQPATGPGLRYRRDNHGPEAPAGLPARPGANGSAALPRQFGQRLHHGADDPDITDILPVVRAARPPAATRETQPAAARVTPASDAPPAIEAVGLRKCFNDFVAVDDVSLVVPSGSILALLGPNGAGKTTTVNMLCTLLKPDGGHATVAGHDISKDAAQVRRSIALTGQFASLDESLTGRENLVLFGRLLGLKKKEAKVRAGELLEHFNLVDAGDKRVRDYSGGMRRRIDIACGLVTWPSVVFLDEPTTGLDPRSRQDVWSLIETLRDNGVTTLLTTQYLEEADMLADNIVVIDRGKVIAEGTADELKTRTGNAYCDVTPEYATELPRLLNTLSDLLGPDHTQPPGLTVSVPAPDGADTLVEVVSRTSAAGIQLSDVTLRRPSLDEVFLYLTDPDQAGKGDK</sequence>
<evidence type="ECO:0000256" key="4">
    <source>
        <dbReference type="ARBA" id="ARBA00022741"/>
    </source>
</evidence>
<dbReference type="SMART" id="SM00382">
    <property type="entry name" value="AAA"/>
    <property type="match status" value="1"/>
</dbReference>
<dbReference type="PROSITE" id="PS50893">
    <property type="entry name" value="ABC_TRANSPORTER_2"/>
    <property type="match status" value="1"/>
</dbReference>
<dbReference type="PROSITE" id="PS00211">
    <property type="entry name" value="ABC_TRANSPORTER_1"/>
    <property type="match status" value="1"/>
</dbReference>
<name>A0A857LR82_9ACTN</name>
<keyword evidence="5 11" id="KW-0067">ATP-binding</keyword>
<accession>A0A857LR82</accession>
<dbReference type="GO" id="GO:0005886">
    <property type="term" value="C:plasma membrane"/>
    <property type="evidence" value="ECO:0007669"/>
    <property type="project" value="UniProtKB-SubCell"/>
</dbReference>
<dbReference type="Gene3D" id="3.40.50.300">
    <property type="entry name" value="P-loop containing nucleotide triphosphate hydrolases"/>
    <property type="match status" value="1"/>
</dbReference>